<evidence type="ECO:0000256" key="1">
    <source>
        <dbReference type="SAM" id="MobiDB-lite"/>
    </source>
</evidence>
<gene>
    <name evidence="2" type="ORF">WJX84_009011</name>
</gene>
<reference evidence="2 3" key="1">
    <citation type="journal article" date="2024" name="Nat. Commun.">
        <title>Phylogenomics reveals the evolutionary origins of lichenization in chlorophyte algae.</title>
        <authorList>
            <person name="Puginier C."/>
            <person name="Libourel C."/>
            <person name="Otte J."/>
            <person name="Skaloud P."/>
            <person name="Haon M."/>
            <person name="Grisel S."/>
            <person name="Petersen M."/>
            <person name="Berrin J.G."/>
            <person name="Delaux P.M."/>
            <person name="Dal Grande F."/>
            <person name="Keller J."/>
        </authorList>
    </citation>
    <scope>NUCLEOTIDE SEQUENCE [LARGE SCALE GENOMIC DNA]</scope>
    <source>
        <strain evidence="2 3">SAG 2523</strain>
    </source>
</reference>
<feature type="region of interest" description="Disordered" evidence="1">
    <location>
        <begin position="1"/>
        <end position="103"/>
    </location>
</feature>
<evidence type="ECO:0000313" key="2">
    <source>
        <dbReference type="EMBL" id="KAK9863314.1"/>
    </source>
</evidence>
<evidence type="ECO:0000313" key="3">
    <source>
        <dbReference type="Proteomes" id="UP001485043"/>
    </source>
</evidence>
<dbReference type="EMBL" id="JALJOV010000489">
    <property type="protein sequence ID" value="KAK9863314.1"/>
    <property type="molecule type" value="Genomic_DNA"/>
</dbReference>
<proteinExistence type="predicted"/>
<dbReference type="Proteomes" id="UP001485043">
    <property type="component" value="Unassembled WGS sequence"/>
</dbReference>
<sequence>MRSDDKVVALLSHTRGRGVNPKPFEAGAGLPSPQHKSPWALTGARPSKRANTRQSTGTGDDADTEDPSYDGSDHRLRQRPRRAALKPDTARLESLGQQQEDGIHMPNDAAAPESAMPIDAGVEGQHGVDVVPYAAPSTDMALLGNGALEQQVSSEISALMQAALQSGRQVDVELPSGAVMRIR</sequence>
<organism evidence="2 3">
    <name type="scientific">Apatococcus fuscideae</name>
    <dbReference type="NCBI Taxonomy" id="2026836"/>
    <lineage>
        <taxon>Eukaryota</taxon>
        <taxon>Viridiplantae</taxon>
        <taxon>Chlorophyta</taxon>
        <taxon>core chlorophytes</taxon>
        <taxon>Trebouxiophyceae</taxon>
        <taxon>Chlorellales</taxon>
        <taxon>Chlorellaceae</taxon>
        <taxon>Apatococcus</taxon>
    </lineage>
</organism>
<dbReference type="AlphaFoldDB" id="A0AAW1T1G6"/>
<name>A0AAW1T1G6_9CHLO</name>
<protein>
    <submittedName>
        <fullName evidence="2">Uncharacterized protein</fullName>
    </submittedName>
</protein>
<keyword evidence="3" id="KW-1185">Reference proteome</keyword>
<comment type="caution">
    <text evidence="2">The sequence shown here is derived from an EMBL/GenBank/DDBJ whole genome shotgun (WGS) entry which is preliminary data.</text>
</comment>
<accession>A0AAW1T1G6</accession>